<feature type="region of interest" description="Disordered" evidence="1">
    <location>
        <begin position="1"/>
        <end position="34"/>
    </location>
</feature>
<accession>F0ZW18</accession>
<gene>
    <name evidence="2" type="ORF">DICPUDRAFT_156229</name>
</gene>
<evidence type="ECO:0000313" key="3">
    <source>
        <dbReference type="Proteomes" id="UP000001064"/>
    </source>
</evidence>
<reference evidence="3" key="1">
    <citation type="journal article" date="2011" name="Genome Biol.">
        <title>Comparative genomics of the social amoebae Dictyostelium discoideum and Dictyostelium purpureum.</title>
        <authorList>
            <consortium name="US DOE Joint Genome Institute (JGI-PGF)"/>
            <person name="Sucgang R."/>
            <person name="Kuo A."/>
            <person name="Tian X."/>
            <person name="Salerno W."/>
            <person name="Parikh A."/>
            <person name="Feasley C.L."/>
            <person name="Dalin E."/>
            <person name="Tu H."/>
            <person name="Huang E."/>
            <person name="Barry K."/>
            <person name="Lindquist E."/>
            <person name="Shapiro H."/>
            <person name="Bruce D."/>
            <person name="Schmutz J."/>
            <person name="Salamov A."/>
            <person name="Fey P."/>
            <person name="Gaudet P."/>
            <person name="Anjard C."/>
            <person name="Babu M.M."/>
            <person name="Basu S."/>
            <person name="Bushmanova Y."/>
            <person name="van der Wel H."/>
            <person name="Katoh-Kurasawa M."/>
            <person name="Dinh C."/>
            <person name="Coutinho P.M."/>
            <person name="Saito T."/>
            <person name="Elias M."/>
            <person name="Schaap P."/>
            <person name="Kay R.R."/>
            <person name="Henrissat B."/>
            <person name="Eichinger L."/>
            <person name="Rivero F."/>
            <person name="Putnam N.H."/>
            <person name="West C.M."/>
            <person name="Loomis W.F."/>
            <person name="Chisholm R.L."/>
            <person name="Shaulsky G."/>
            <person name="Strassmann J.E."/>
            <person name="Queller D.C."/>
            <person name="Kuspa A."/>
            <person name="Grigoriev I.V."/>
        </authorList>
    </citation>
    <scope>NUCLEOTIDE SEQUENCE [LARGE SCALE GENOMIC DNA]</scope>
    <source>
        <strain evidence="3">QSDP1</strain>
    </source>
</reference>
<name>F0ZW18_DICPU</name>
<feature type="region of interest" description="Disordered" evidence="1">
    <location>
        <begin position="90"/>
        <end position="118"/>
    </location>
</feature>
<proteinExistence type="predicted"/>
<dbReference type="VEuPathDB" id="AmoebaDB:DICPUDRAFT_156229"/>
<keyword evidence="3" id="KW-1185">Reference proteome</keyword>
<evidence type="ECO:0000256" key="1">
    <source>
        <dbReference type="SAM" id="MobiDB-lite"/>
    </source>
</evidence>
<dbReference type="KEGG" id="dpp:DICPUDRAFT_156229"/>
<organism evidence="2 3">
    <name type="scientific">Dictyostelium purpureum</name>
    <name type="common">Slime mold</name>
    <dbReference type="NCBI Taxonomy" id="5786"/>
    <lineage>
        <taxon>Eukaryota</taxon>
        <taxon>Amoebozoa</taxon>
        <taxon>Evosea</taxon>
        <taxon>Eumycetozoa</taxon>
        <taxon>Dictyostelia</taxon>
        <taxon>Dictyosteliales</taxon>
        <taxon>Dictyosteliaceae</taxon>
        <taxon>Dictyostelium</taxon>
    </lineage>
</organism>
<dbReference type="InParanoid" id="F0ZW18"/>
<dbReference type="Proteomes" id="UP000001064">
    <property type="component" value="Unassembled WGS sequence"/>
</dbReference>
<dbReference type="EMBL" id="GL871225">
    <property type="protein sequence ID" value="EGC31871.1"/>
    <property type="molecule type" value="Genomic_DNA"/>
</dbReference>
<feature type="compositionally biased region" description="Basic and acidic residues" evidence="1">
    <location>
        <begin position="90"/>
        <end position="105"/>
    </location>
</feature>
<evidence type="ECO:0000313" key="2">
    <source>
        <dbReference type="EMBL" id="EGC31871.1"/>
    </source>
</evidence>
<sequence length="118" mass="12293">MGSNSPSNQASSGISHRNSNVGSSNRLTSGSSVTSRRILNVGSSNWLSSGSCSILHRNSNVGSNNGSYGSSSGSGATIYRFKSTIGAIKDYEKPHPPLNGKKDPGTIRPINISINQIN</sequence>
<dbReference type="AlphaFoldDB" id="F0ZW18"/>
<dbReference type="RefSeq" id="XP_003291605.1">
    <property type="nucleotide sequence ID" value="XM_003291557.1"/>
</dbReference>
<protein>
    <submittedName>
        <fullName evidence="2">Uncharacterized protein</fullName>
    </submittedName>
</protein>
<dbReference type="GeneID" id="10507785"/>